<organism evidence="2 3">
    <name type="scientific">Erwinia typographi</name>
    <dbReference type="NCBI Taxonomy" id="371042"/>
    <lineage>
        <taxon>Bacteria</taxon>
        <taxon>Pseudomonadati</taxon>
        <taxon>Pseudomonadota</taxon>
        <taxon>Gammaproteobacteria</taxon>
        <taxon>Enterobacterales</taxon>
        <taxon>Erwiniaceae</taxon>
        <taxon>Erwinia</taxon>
    </lineage>
</organism>
<keyword evidence="3" id="KW-1185">Reference proteome</keyword>
<dbReference type="EMBL" id="JRUQ01000022">
    <property type="protein sequence ID" value="KGT94965.1"/>
    <property type="molecule type" value="Genomic_DNA"/>
</dbReference>
<comment type="similarity">
    <text evidence="1">Belongs to the RutC family.</text>
</comment>
<comment type="caution">
    <text evidence="2">The sequence shown here is derived from an EMBL/GenBank/DDBJ whole genome shotgun (WGS) entry which is preliminary data.</text>
</comment>
<dbReference type="OrthoDB" id="9809792at2"/>
<proteinExistence type="inferred from homology"/>
<sequence length="131" mass="14778">MTDRKFIIPASMRELSERTGYVPAVLVGKTLYCAGQVGRTSELEVITDPEQQFIACWRNLELVLNEAGCSFDDVVEMTTYHVDMAKHMDTFRRVKDKLFPRGRSAWTCVGVTNLAHPGLLVEIKCVACPPW</sequence>
<dbReference type="InterPro" id="IPR038743">
    <property type="entry name" value="YjgH-like"/>
</dbReference>
<dbReference type="GO" id="GO:0005829">
    <property type="term" value="C:cytosol"/>
    <property type="evidence" value="ECO:0007669"/>
    <property type="project" value="TreeGrafter"/>
</dbReference>
<evidence type="ECO:0000313" key="2">
    <source>
        <dbReference type="EMBL" id="KGT94965.1"/>
    </source>
</evidence>
<dbReference type="GO" id="GO:0019239">
    <property type="term" value="F:deaminase activity"/>
    <property type="evidence" value="ECO:0007669"/>
    <property type="project" value="TreeGrafter"/>
</dbReference>
<accession>A0A0A3Z7Z5</accession>
<dbReference type="STRING" id="371042.NG99_06270"/>
<dbReference type="Proteomes" id="UP000030351">
    <property type="component" value="Unassembled WGS sequence"/>
</dbReference>
<reference evidence="2 3" key="1">
    <citation type="submission" date="2014-10" db="EMBL/GenBank/DDBJ databases">
        <title>Genome sequence of Erwinia typographi M043b.</title>
        <authorList>
            <person name="Chan K.-G."/>
            <person name="Tan W.-S."/>
        </authorList>
    </citation>
    <scope>NUCLEOTIDE SEQUENCE [LARGE SCALE GENOMIC DNA]</scope>
    <source>
        <strain evidence="2 3">M043b</strain>
    </source>
</reference>
<dbReference type="SUPFAM" id="SSF55298">
    <property type="entry name" value="YjgF-like"/>
    <property type="match status" value="1"/>
</dbReference>
<dbReference type="InterPro" id="IPR035959">
    <property type="entry name" value="RutC-like_sf"/>
</dbReference>
<dbReference type="InterPro" id="IPR006175">
    <property type="entry name" value="YjgF/YER057c/UK114"/>
</dbReference>
<protein>
    <submittedName>
        <fullName evidence="2">Endoribonuclease L-PSP</fullName>
    </submittedName>
</protein>
<gene>
    <name evidence="2" type="ORF">NG99_06270</name>
</gene>
<evidence type="ECO:0000313" key="3">
    <source>
        <dbReference type="Proteomes" id="UP000030351"/>
    </source>
</evidence>
<dbReference type="PANTHER" id="PTHR11803:SF58">
    <property type="entry name" value="PROTEIN HMF1-RELATED"/>
    <property type="match status" value="1"/>
</dbReference>
<dbReference type="RefSeq" id="WP_034889653.1">
    <property type="nucleotide sequence ID" value="NZ_JRUQ01000022.1"/>
</dbReference>
<dbReference type="CDD" id="cd02198">
    <property type="entry name" value="YjgH_like"/>
    <property type="match status" value="1"/>
</dbReference>
<dbReference type="eggNOG" id="COG0251">
    <property type="taxonomic scope" value="Bacteria"/>
</dbReference>
<dbReference type="Pfam" id="PF01042">
    <property type="entry name" value="Ribonuc_L-PSP"/>
    <property type="match status" value="1"/>
</dbReference>
<evidence type="ECO:0000256" key="1">
    <source>
        <dbReference type="ARBA" id="ARBA00010552"/>
    </source>
</evidence>
<dbReference type="PANTHER" id="PTHR11803">
    <property type="entry name" value="2-IMINOBUTANOATE/2-IMINOPROPANOATE DEAMINASE RIDA"/>
    <property type="match status" value="1"/>
</dbReference>
<dbReference type="AlphaFoldDB" id="A0A0A3Z7Z5"/>
<dbReference type="Gene3D" id="3.30.1330.40">
    <property type="entry name" value="RutC-like"/>
    <property type="match status" value="1"/>
</dbReference>
<name>A0A0A3Z7Z5_9GAMM</name>